<keyword evidence="3" id="KW-0813">Transport</keyword>
<dbReference type="GO" id="GO:0140575">
    <property type="term" value="F:transmembrane monodehydroascorbate reductase activity"/>
    <property type="evidence" value="ECO:0007669"/>
    <property type="project" value="InterPro"/>
</dbReference>
<dbReference type="GeneID" id="9686283"/>
<dbReference type="OrthoDB" id="432881at2759"/>
<dbReference type="InterPro" id="IPR045150">
    <property type="entry name" value="CYB561D1/2"/>
</dbReference>
<dbReference type="EMBL" id="GG663743">
    <property type="protein sequence ID" value="EEH54494.1"/>
    <property type="molecule type" value="Genomic_DNA"/>
</dbReference>
<dbReference type="GO" id="GO:0046872">
    <property type="term" value="F:metal ion binding"/>
    <property type="evidence" value="ECO:0007669"/>
    <property type="project" value="UniProtKB-KW"/>
</dbReference>
<dbReference type="PANTHER" id="PTHR15422">
    <property type="entry name" value="OS05G0565100 PROTEIN"/>
    <property type="match status" value="1"/>
</dbReference>
<keyword evidence="7" id="KW-0249">Electron transport</keyword>
<name>C1MYU5_MICPC</name>
<keyword evidence="4" id="KW-0349">Heme</keyword>
<dbReference type="PANTHER" id="PTHR15422:SF45">
    <property type="entry name" value="CYTOCHROME B561 DOMAIN-CONTAINING PROTEIN"/>
    <property type="match status" value="1"/>
</dbReference>
<accession>C1MYU5</accession>
<dbReference type="Proteomes" id="UP000001876">
    <property type="component" value="Unassembled WGS sequence"/>
</dbReference>
<dbReference type="AlphaFoldDB" id="C1MYU5"/>
<feature type="transmembrane region" description="Helical" evidence="11">
    <location>
        <begin position="128"/>
        <end position="148"/>
    </location>
</feature>
<gene>
    <name evidence="13" type="ORF">MICPUCDRAFT_60488</name>
</gene>
<comment type="subcellular location">
    <subcellularLocation>
        <location evidence="2">Membrane</location>
        <topology evidence="2">Multi-pass membrane protein</topology>
    </subcellularLocation>
</comment>
<dbReference type="CDD" id="cd08761">
    <property type="entry name" value="Cyt_b561_CYB561D2_like"/>
    <property type="match status" value="1"/>
</dbReference>
<feature type="transmembrane region" description="Helical" evidence="11">
    <location>
        <begin position="83"/>
        <end position="108"/>
    </location>
</feature>
<feature type="transmembrane region" description="Helical" evidence="11">
    <location>
        <begin position="53"/>
        <end position="71"/>
    </location>
</feature>
<keyword evidence="5 11" id="KW-0812">Transmembrane</keyword>
<dbReference type="SMART" id="SM00665">
    <property type="entry name" value="B561"/>
    <property type="match status" value="1"/>
</dbReference>
<dbReference type="OMA" id="FACFATI"/>
<evidence type="ECO:0000256" key="10">
    <source>
        <dbReference type="ARBA" id="ARBA00023136"/>
    </source>
</evidence>
<feature type="domain" description="Cytochrome b561" evidence="12">
    <location>
        <begin position="18"/>
        <end position="218"/>
    </location>
</feature>
<evidence type="ECO:0000256" key="11">
    <source>
        <dbReference type="SAM" id="Phobius"/>
    </source>
</evidence>
<feature type="transmembrane region" description="Helical" evidence="11">
    <location>
        <begin position="198"/>
        <end position="217"/>
    </location>
</feature>
<evidence type="ECO:0000313" key="14">
    <source>
        <dbReference type="Proteomes" id="UP000001876"/>
    </source>
</evidence>
<evidence type="ECO:0000256" key="1">
    <source>
        <dbReference type="ARBA" id="ARBA00001970"/>
    </source>
</evidence>
<dbReference type="Pfam" id="PF03188">
    <property type="entry name" value="Cytochrom_B561"/>
    <property type="match status" value="1"/>
</dbReference>
<evidence type="ECO:0000256" key="7">
    <source>
        <dbReference type="ARBA" id="ARBA00022982"/>
    </source>
</evidence>
<evidence type="ECO:0000259" key="12">
    <source>
        <dbReference type="PROSITE" id="PS50939"/>
    </source>
</evidence>
<keyword evidence="10 11" id="KW-0472">Membrane</keyword>
<protein>
    <submittedName>
        <fullName evidence="13">Predicted protein</fullName>
    </submittedName>
</protein>
<evidence type="ECO:0000256" key="9">
    <source>
        <dbReference type="ARBA" id="ARBA00023004"/>
    </source>
</evidence>
<evidence type="ECO:0000313" key="13">
    <source>
        <dbReference type="EMBL" id="EEH54494.1"/>
    </source>
</evidence>
<sequence length="218" mass="22507">MASATASSPPPARHALTPTSPIDKAVVVAVAALASTVPACFFDREILFTYHPVFMTLAFACFATIGAWIAAKTRSIPAGPARVSALWTHAGVNVASVACACVGGWAIYANKENKGRAHLTSWHSWVGIVALGLTAASPALGAVAFARLGLLQSVPSEWRHRVKWTHRKAGAAAWALGVAAATTGFLDSPTLSTFVDPTLRALWIAALSVAAGGVGVLL</sequence>
<keyword evidence="9" id="KW-0408">Iron</keyword>
<evidence type="ECO:0000256" key="2">
    <source>
        <dbReference type="ARBA" id="ARBA00004141"/>
    </source>
</evidence>
<keyword evidence="6" id="KW-0479">Metal-binding</keyword>
<dbReference type="InterPro" id="IPR006593">
    <property type="entry name" value="Cyt_b561/ferric_Rdtase_TM"/>
</dbReference>
<evidence type="ECO:0000256" key="6">
    <source>
        <dbReference type="ARBA" id="ARBA00022723"/>
    </source>
</evidence>
<reference evidence="13 14" key="1">
    <citation type="journal article" date="2009" name="Science">
        <title>Green evolution and dynamic adaptations revealed by genomes of the marine picoeukaryotes Micromonas.</title>
        <authorList>
            <person name="Worden A.Z."/>
            <person name="Lee J.H."/>
            <person name="Mock T."/>
            <person name="Rouze P."/>
            <person name="Simmons M.P."/>
            <person name="Aerts A.L."/>
            <person name="Allen A.E."/>
            <person name="Cuvelier M.L."/>
            <person name="Derelle E."/>
            <person name="Everett M.V."/>
            <person name="Foulon E."/>
            <person name="Grimwood J."/>
            <person name="Gundlach H."/>
            <person name="Henrissat B."/>
            <person name="Napoli C."/>
            <person name="McDonald S.M."/>
            <person name="Parker M.S."/>
            <person name="Rombauts S."/>
            <person name="Salamov A."/>
            <person name="Von Dassow P."/>
            <person name="Badger J.H."/>
            <person name="Coutinho P.M."/>
            <person name="Demir E."/>
            <person name="Dubchak I."/>
            <person name="Gentemann C."/>
            <person name="Eikrem W."/>
            <person name="Gready J.E."/>
            <person name="John U."/>
            <person name="Lanier W."/>
            <person name="Lindquist E.A."/>
            <person name="Lucas S."/>
            <person name="Mayer K.F."/>
            <person name="Moreau H."/>
            <person name="Not F."/>
            <person name="Otillar R."/>
            <person name="Panaud O."/>
            <person name="Pangilinan J."/>
            <person name="Paulsen I."/>
            <person name="Piegu B."/>
            <person name="Poliakov A."/>
            <person name="Robbens S."/>
            <person name="Schmutz J."/>
            <person name="Toulza E."/>
            <person name="Wyss T."/>
            <person name="Zelensky A."/>
            <person name="Zhou K."/>
            <person name="Armbrust E.V."/>
            <person name="Bhattacharya D."/>
            <person name="Goodenough U.W."/>
            <person name="Van de Peer Y."/>
            <person name="Grigoriev I.V."/>
        </authorList>
    </citation>
    <scope>NUCLEOTIDE SEQUENCE [LARGE SCALE GENOMIC DNA]</scope>
    <source>
        <strain evidence="13 14">CCMP1545</strain>
    </source>
</reference>
<evidence type="ECO:0000256" key="4">
    <source>
        <dbReference type="ARBA" id="ARBA00022617"/>
    </source>
</evidence>
<dbReference type="KEGG" id="mpp:MICPUCDRAFT_60488"/>
<dbReference type="RefSeq" id="XP_003060844.1">
    <property type="nucleotide sequence ID" value="XM_003060798.1"/>
</dbReference>
<comment type="cofactor">
    <cofactor evidence="1">
        <name>heme b</name>
        <dbReference type="ChEBI" id="CHEBI:60344"/>
    </cofactor>
</comment>
<evidence type="ECO:0000256" key="5">
    <source>
        <dbReference type="ARBA" id="ARBA00022692"/>
    </source>
</evidence>
<proteinExistence type="predicted"/>
<keyword evidence="14" id="KW-1185">Reference proteome</keyword>
<dbReference type="PROSITE" id="PS50939">
    <property type="entry name" value="CYTOCHROME_B561"/>
    <property type="match status" value="1"/>
</dbReference>
<keyword evidence="8 11" id="KW-1133">Transmembrane helix</keyword>
<organism evidence="14">
    <name type="scientific">Micromonas pusilla (strain CCMP1545)</name>
    <name type="common">Picoplanktonic green alga</name>
    <dbReference type="NCBI Taxonomy" id="564608"/>
    <lineage>
        <taxon>Eukaryota</taxon>
        <taxon>Viridiplantae</taxon>
        <taxon>Chlorophyta</taxon>
        <taxon>Mamiellophyceae</taxon>
        <taxon>Mamiellales</taxon>
        <taxon>Mamiellaceae</taxon>
        <taxon>Micromonas</taxon>
    </lineage>
</organism>
<evidence type="ECO:0000256" key="8">
    <source>
        <dbReference type="ARBA" id="ARBA00022989"/>
    </source>
</evidence>
<evidence type="ECO:0000256" key="3">
    <source>
        <dbReference type="ARBA" id="ARBA00022448"/>
    </source>
</evidence>
<dbReference type="Gene3D" id="1.20.120.1770">
    <property type="match status" value="1"/>
</dbReference>
<dbReference type="GO" id="GO:0016020">
    <property type="term" value="C:membrane"/>
    <property type="evidence" value="ECO:0007669"/>
    <property type="project" value="UniProtKB-SubCell"/>
</dbReference>